<dbReference type="Proteomes" id="UP001056384">
    <property type="component" value="Chromosome 10"/>
</dbReference>
<gene>
    <name evidence="4" type="ORF">Slin15195_G114600</name>
</gene>
<dbReference type="InterPro" id="IPR053181">
    <property type="entry name" value="EcdB-like_regulator"/>
</dbReference>
<dbReference type="PANTHER" id="PTHR47785:SF5">
    <property type="entry name" value="ZN(II)2CYS6 TRANSCRIPTION FACTOR (EUROFUNG)"/>
    <property type="match status" value="1"/>
</dbReference>
<dbReference type="Pfam" id="PF04082">
    <property type="entry name" value="Fungal_trans"/>
    <property type="match status" value="1"/>
</dbReference>
<feature type="region of interest" description="Disordered" evidence="2">
    <location>
        <begin position="479"/>
        <end position="505"/>
    </location>
</feature>
<proteinExistence type="predicted"/>
<evidence type="ECO:0000313" key="4">
    <source>
        <dbReference type="EMBL" id="USW58141.1"/>
    </source>
</evidence>
<dbReference type="CDD" id="cd12148">
    <property type="entry name" value="fungal_TF_MHR"/>
    <property type="match status" value="1"/>
</dbReference>
<organism evidence="4 5">
    <name type="scientific">Septoria linicola</name>
    <dbReference type="NCBI Taxonomy" id="215465"/>
    <lineage>
        <taxon>Eukaryota</taxon>
        <taxon>Fungi</taxon>
        <taxon>Dikarya</taxon>
        <taxon>Ascomycota</taxon>
        <taxon>Pezizomycotina</taxon>
        <taxon>Dothideomycetes</taxon>
        <taxon>Dothideomycetidae</taxon>
        <taxon>Mycosphaerellales</taxon>
        <taxon>Mycosphaerellaceae</taxon>
        <taxon>Septoria</taxon>
    </lineage>
</organism>
<keyword evidence="1" id="KW-0539">Nucleus</keyword>
<accession>A0A9Q9ENT9</accession>
<protein>
    <recommendedName>
        <fullName evidence="3">Xylanolytic transcriptional activator regulatory domain-containing protein</fullName>
    </recommendedName>
</protein>
<dbReference type="AlphaFoldDB" id="A0A9Q9ENT9"/>
<dbReference type="EMBL" id="CP099427">
    <property type="protein sequence ID" value="USW58141.1"/>
    <property type="molecule type" value="Genomic_DNA"/>
</dbReference>
<feature type="domain" description="Xylanolytic transcriptional activator regulatory" evidence="3">
    <location>
        <begin position="110"/>
        <end position="272"/>
    </location>
</feature>
<sequence>MRILERMDDLETQIAGMLSGVNGIRDAQVSSASSLGLPAQSNVAPGPHTIPPDYLFPQNLESVLQWNVLSGCHGSEFIKPNLNIVTPSERLSVVTLLDEDLEHSGCSTLLDAFFAHVHPKNPILDEQSIRGHLKTTCLHGFGWDVNSGFLLLLLALGATATSLVAAQNSAEPDVGRAQALYTLAQKRFGTITSSAYVEQAKCTFYSGVLLMSMLQPFEAWRMFLQALAACQGFRLLSTSRSEPSLARDQSEESLYWSCWKSEREVRSELGLPDFSTATLGHPQLYPDLPYGYEDLIDLSRNGDVDSNRLLNVVQQLEDPLERWQSSLPPLISINAAEEPSDDILRFVLRGRLTYNKELLTWAFLHTALQTSTDLPAVSLEFVSKGLTVHYDRLVTNQPGFEHRHHGRHSCLAVSSQHLSTEAEASTSTEIQSNDGSANLLGNSPYITWTSNPNKSDGSGLLLASGSPLEEGFVESESAIQKDGEDDDCVSQGTKPLPVGNGDNFGPKDNNGIACAVVPTPAIRSAVFTTELKGVARTR</sequence>
<evidence type="ECO:0000256" key="2">
    <source>
        <dbReference type="SAM" id="MobiDB-lite"/>
    </source>
</evidence>
<evidence type="ECO:0000313" key="5">
    <source>
        <dbReference type="Proteomes" id="UP001056384"/>
    </source>
</evidence>
<reference evidence="4" key="1">
    <citation type="submission" date="2022-06" db="EMBL/GenBank/DDBJ databases">
        <title>Complete genome sequences of two strains of the flax pathogen Septoria linicola.</title>
        <authorList>
            <person name="Lapalu N."/>
            <person name="Simon A."/>
            <person name="Demenou B."/>
            <person name="Paumier D."/>
            <person name="Guillot M.-P."/>
            <person name="Gout L."/>
            <person name="Valade R."/>
        </authorList>
    </citation>
    <scope>NUCLEOTIDE SEQUENCE</scope>
    <source>
        <strain evidence="4">SE15195</strain>
    </source>
</reference>
<dbReference type="PANTHER" id="PTHR47785">
    <property type="entry name" value="ZN(II)2CYS6 TRANSCRIPTION FACTOR (EUROFUNG)-RELATED-RELATED"/>
    <property type="match status" value="1"/>
</dbReference>
<keyword evidence="5" id="KW-1185">Reference proteome</keyword>
<evidence type="ECO:0000259" key="3">
    <source>
        <dbReference type="Pfam" id="PF04082"/>
    </source>
</evidence>
<dbReference type="InterPro" id="IPR007219">
    <property type="entry name" value="XnlR_reg_dom"/>
</dbReference>
<evidence type="ECO:0000256" key="1">
    <source>
        <dbReference type="ARBA" id="ARBA00023242"/>
    </source>
</evidence>
<name>A0A9Q9ENT9_9PEZI</name>